<dbReference type="Proteomes" id="UP001163603">
    <property type="component" value="Chromosome 13"/>
</dbReference>
<keyword evidence="2" id="KW-1185">Reference proteome</keyword>
<name>A0ACC0XAE5_9ROSI</name>
<evidence type="ECO:0000313" key="2">
    <source>
        <dbReference type="Proteomes" id="UP001163603"/>
    </source>
</evidence>
<organism evidence="1 2">
    <name type="scientific">Pistacia integerrima</name>
    <dbReference type="NCBI Taxonomy" id="434235"/>
    <lineage>
        <taxon>Eukaryota</taxon>
        <taxon>Viridiplantae</taxon>
        <taxon>Streptophyta</taxon>
        <taxon>Embryophyta</taxon>
        <taxon>Tracheophyta</taxon>
        <taxon>Spermatophyta</taxon>
        <taxon>Magnoliopsida</taxon>
        <taxon>eudicotyledons</taxon>
        <taxon>Gunneridae</taxon>
        <taxon>Pentapetalae</taxon>
        <taxon>rosids</taxon>
        <taxon>malvids</taxon>
        <taxon>Sapindales</taxon>
        <taxon>Anacardiaceae</taxon>
        <taxon>Pistacia</taxon>
    </lineage>
</organism>
<sequence length="1186" mass="129822">MISVMKGDSEFDRKSDANAEEEVEAKPRVSDDNVVGSSNKDENLLKSGVDNEVRLAPESGRSEEVKVRVRASSESGNNGNSTDNEMESGSFEVEENRVSVNQIDRRNSDHFEAGNDRFDDKSDRIVSNVSRVEGHGEAYNSLLSEFDDFVANEKMNVGTSRLLSYGFEVGDMVWGKVKSHPWWPGHIFNESFATSSVCRTRSDGHVLVAFFGDSSYGWFDPAELIPFDLHFAEKSQQTYSRTFVKAVEEAVDEASRRRGLGLACKCRNPYNFRPTNVQGYFTVDVPDFEPGGLYSANQIKKARDGFRPPETLSFVKQLASAPRGCEQTSIDFIKNKATVFAFRKAVFEEFDETYAQAFGVQPARPSRDRGALLDHSVRQPTRAPLSGPMVFAETLGGGKKKSMKAKDLSKKDKYVLKRRDEPGDSRTNQISQGPEILSSPSAVMEGSSTLAAGHYVLQKRAPAAHTAVNLEETGFISKDSPGSSGDVSGKETTSRDHVPPFAGTPTIQVTALDVRSSPDIHEMKERVEPGFVLGSTSRDGSDILEKVVPGLMEGAWPSSKREDEVMVDFKNEESAKLSRSKEGYQQSEQSFSARGEGGHGLDLVQDSRPSVNPLSIDAKHSVGVSPDGKIKKPKALKRPLVDMSSPNSVMGDQKKKKKKKELGLKVGSDNQQKRLTVGKGGIAVGKVTKKSSQVGWASREDSRVNNQRKDVGDGNSVLTSVGTMPRVSMENAEVGLPQLLNDLHALALDPFHGVERNCPAIIRQCFLRFRSLVYQKSLVLSPPSETEPVDTRGAKSSSSVAPSENVRDLPASKPMKHLARRDDPTKAGRKRLPSDRQEEIAAKRLKKISHMKSLTTDKKSGQRTSDDQRIEGKEHATIPPAKPARPDNIKKLEHPARAVEPTMLVMKFPPGTSLPSAAELKARFGRFGSIDQSAIRVFWKSSTCRVVFRYKADAQAACKYANGNNALFGNVNVRYIVREVEAPAAEAPDTDKSRGDDPPVETVRIKDPMLDRPTHAPLPQTTIQLKSCLKRPTGEEAGQVTGGNGNRGTARVKFMLGGEESSRTEPLMVGNRNNFNNNATSFADGGASSSVAMDFNSKNFQKVIVPPFSSPIPPSPQFAKPQFNNSHHTEVVAAPRNSHNLNTPTVPPPSAPTIDISQQMLSLLTRCNDVVTNVTGLLGYVPYHPL</sequence>
<comment type="caution">
    <text evidence="1">The sequence shown here is derived from an EMBL/GenBank/DDBJ whole genome shotgun (WGS) entry which is preliminary data.</text>
</comment>
<accession>A0ACC0XAE5</accession>
<proteinExistence type="predicted"/>
<evidence type="ECO:0000313" key="1">
    <source>
        <dbReference type="EMBL" id="KAJ0014107.1"/>
    </source>
</evidence>
<protein>
    <submittedName>
        <fullName evidence="1">Uncharacterized protein</fullName>
    </submittedName>
</protein>
<gene>
    <name evidence="1" type="ORF">Pint_19832</name>
</gene>
<dbReference type="EMBL" id="CM047748">
    <property type="protein sequence ID" value="KAJ0014107.1"/>
    <property type="molecule type" value="Genomic_DNA"/>
</dbReference>
<reference evidence="2" key="1">
    <citation type="journal article" date="2023" name="G3 (Bethesda)">
        <title>Genome assembly and association tests identify interacting loci associated with vigor, precocity, and sex in interspecific pistachio rootstocks.</title>
        <authorList>
            <person name="Palmer W."/>
            <person name="Jacygrad E."/>
            <person name="Sagayaradj S."/>
            <person name="Cavanaugh K."/>
            <person name="Han R."/>
            <person name="Bertier L."/>
            <person name="Beede B."/>
            <person name="Kafkas S."/>
            <person name="Golino D."/>
            <person name="Preece J."/>
            <person name="Michelmore R."/>
        </authorList>
    </citation>
    <scope>NUCLEOTIDE SEQUENCE [LARGE SCALE GENOMIC DNA]</scope>
</reference>